<dbReference type="GO" id="GO:0006508">
    <property type="term" value="P:proteolysis"/>
    <property type="evidence" value="ECO:0007669"/>
    <property type="project" value="UniProtKB-KW"/>
</dbReference>
<evidence type="ECO:0000256" key="1">
    <source>
        <dbReference type="ARBA" id="ARBA00022670"/>
    </source>
</evidence>
<comment type="similarity">
    <text evidence="5">Belongs to the peptidase S1 family. CLIP subfamily.</text>
</comment>
<evidence type="ECO:0000256" key="3">
    <source>
        <dbReference type="ARBA" id="ARBA00022825"/>
    </source>
</evidence>
<dbReference type="PROSITE" id="PS50240">
    <property type="entry name" value="TRYPSIN_DOM"/>
    <property type="match status" value="1"/>
</dbReference>
<comment type="caution">
    <text evidence="9">The sequence shown here is derived from an EMBL/GenBank/DDBJ whole genome shotgun (WGS) entry which is preliminary data.</text>
</comment>
<keyword evidence="4" id="KW-1015">Disulfide bond</keyword>
<evidence type="ECO:0000256" key="2">
    <source>
        <dbReference type="ARBA" id="ARBA00022801"/>
    </source>
</evidence>
<dbReference type="GO" id="GO:0004252">
    <property type="term" value="F:serine-type endopeptidase activity"/>
    <property type="evidence" value="ECO:0007669"/>
    <property type="project" value="InterPro"/>
</dbReference>
<evidence type="ECO:0000256" key="7">
    <source>
        <dbReference type="SAM" id="SignalP"/>
    </source>
</evidence>
<evidence type="ECO:0000256" key="6">
    <source>
        <dbReference type="SAM" id="Phobius"/>
    </source>
</evidence>
<keyword evidence="7" id="KW-0732">Signal</keyword>
<sequence length="293" mass="33011">MESIKIFSAIVLFLNSIYAQRIPVLHNGNENQPIDHIPFVASLRLDDVDESYFGKGHFCTGVFISRKNVLTLASCFYQNDALLNPDEVRVVGGTKYKYEQEIQTFSTILNEILIHDNFSRSSLENNIAIGYLTDELPKDNQYVKSINLLSQESPVENLNLKIYGWSLTTRFEESLHLLDGTVVVTAIENCDPAFNKITTTTICAGPYHVNGCETDDGAPLVTEDGILYGLIDARPAGYCSKIITNRLGTYVDISKFYEWILEHNENSAIRGNKISLITILFFVFLLQFNAIFL</sequence>
<dbReference type="Gene3D" id="2.40.10.10">
    <property type="entry name" value="Trypsin-like serine proteases"/>
    <property type="match status" value="1"/>
</dbReference>
<keyword evidence="2" id="KW-0378">Hydrolase</keyword>
<keyword evidence="1" id="KW-0645">Protease</keyword>
<dbReference type="PANTHER" id="PTHR24276:SF91">
    <property type="entry name" value="AT26814P-RELATED"/>
    <property type="match status" value="1"/>
</dbReference>
<keyword evidence="10" id="KW-1185">Reference proteome</keyword>
<dbReference type="InterPro" id="IPR050430">
    <property type="entry name" value="Peptidase_S1"/>
</dbReference>
<dbReference type="EMBL" id="JADBJN010000001">
    <property type="protein sequence ID" value="KAG5682949.1"/>
    <property type="molecule type" value="Genomic_DNA"/>
</dbReference>
<dbReference type="Pfam" id="PF00089">
    <property type="entry name" value="Trypsin"/>
    <property type="match status" value="1"/>
</dbReference>
<keyword evidence="6" id="KW-0472">Membrane</keyword>
<dbReference type="InterPro" id="IPR009003">
    <property type="entry name" value="Peptidase_S1_PA"/>
</dbReference>
<dbReference type="OrthoDB" id="8189841at2759"/>
<evidence type="ECO:0000259" key="8">
    <source>
        <dbReference type="PROSITE" id="PS50240"/>
    </source>
</evidence>
<dbReference type="AlphaFoldDB" id="A0A9J6CLW2"/>
<gene>
    <name evidence="9" type="ORF">PVAND_012266</name>
</gene>
<feature type="domain" description="Peptidase S1" evidence="8">
    <location>
        <begin position="25"/>
        <end position="265"/>
    </location>
</feature>
<dbReference type="InterPro" id="IPR043504">
    <property type="entry name" value="Peptidase_S1_PA_chymotrypsin"/>
</dbReference>
<name>A0A9J6CLW2_POLVA</name>
<dbReference type="PANTHER" id="PTHR24276">
    <property type="entry name" value="POLYSERASE-RELATED"/>
    <property type="match status" value="1"/>
</dbReference>
<proteinExistence type="inferred from homology"/>
<evidence type="ECO:0000313" key="10">
    <source>
        <dbReference type="Proteomes" id="UP001107558"/>
    </source>
</evidence>
<organism evidence="9 10">
    <name type="scientific">Polypedilum vanderplanki</name>
    <name type="common">Sleeping chironomid midge</name>
    <dbReference type="NCBI Taxonomy" id="319348"/>
    <lineage>
        <taxon>Eukaryota</taxon>
        <taxon>Metazoa</taxon>
        <taxon>Ecdysozoa</taxon>
        <taxon>Arthropoda</taxon>
        <taxon>Hexapoda</taxon>
        <taxon>Insecta</taxon>
        <taxon>Pterygota</taxon>
        <taxon>Neoptera</taxon>
        <taxon>Endopterygota</taxon>
        <taxon>Diptera</taxon>
        <taxon>Nematocera</taxon>
        <taxon>Chironomoidea</taxon>
        <taxon>Chironomidae</taxon>
        <taxon>Chironominae</taxon>
        <taxon>Polypedilum</taxon>
        <taxon>Polypedilum</taxon>
    </lineage>
</organism>
<dbReference type="SUPFAM" id="SSF50494">
    <property type="entry name" value="Trypsin-like serine proteases"/>
    <property type="match status" value="1"/>
</dbReference>
<feature type="transmembrane region" description="Helical" evidence="6">
    <location>
        <begin position="274"/>
        <end position="292"/>
    </location>
</feature>
<keyword evidence="6" id="KW-0812">Transmembrane</keyword>
<keyword evidence="6" id="KW-1133">Transmembrane helix</keyword>
<evidence type="ECO:0000256" key="5">
    <source>
        <dbReference type="ARBA" id="ARBA00024195"/>
    </source>
</evidence>
<feature type="chain" id="PRO_5039946634" description="Peptidase S1 domain-containing protein" evidence="7">
    <location>
        <begin position="20"/>
        <end position="293"/>
    </location>
</feature>
<evidence type="ECO:0000313" key="9">
    <source>
        <dbReference type="EMBL" id="KAG5682949.1"/>
    </source>
</evidence>
<feature type="signal peptide" evidence="7">
    <location>
        <begin position="1"/>
        <end position="19"/>
    </location>
</feature>
<dbReference type="Proteomes" id="UP001107558">
    <property type="component" value="Chromosome 1"/>
</dbReference>
<dbReference type="InterPro" id="IPR001254">
    <property type="entry name" value="Trypsin_dom"/>
</dbReference>
<keyword evidence="3" id="KW-0720">Serine protease</keyword>
<accession>A0A9J6CLW2</accession>
<dbReference type="SMART" id="SM00020">
    <property type="entry name" value="Tryp_SPc"/>
    <property type="match status" value="1"/>
</dbReference>
<evidence type="ECO:0000256" key="4">
    <source>
        <dbReference type="ARBA" id="ARBA00023157"/>
    </source>
</evidence>
<reference evidence="9" key="1">
    <citation type="submission" date="2021-03" db="EMBL/GenBank/DDBJ databases">
        <title>Chromosome level genome of the anhydrobiotic midge Polypedilum vanderplanki.</title>
        <authorList>
            <person name="Yoshida Y."/>
            <person name="Kikawada T."/>
            <person name="Gusev O."/>
        </authorList>
    </citation>
    <scope>NUCLEOTIDE SEQUENCE</scope>
    <source>
        <strain evidence="9">NIAS01</strain>
        <tissue evidence="9">Whole body or cell culture</tissue>
    </source>
</reference>
<protein>
    <recommendedName>
        <fullName evidence="8">Peptidase S1 domain-containing protein</fullName>
    </recommendedName>
</protein>